<dbReference type="EMBL" id="LWDX02017604">
    <property type="protein sequence ID" value="OEL33774.1"/>
    <property type="molecule type" value="Genomic_DNA"/>
</dbReference>
<gene>
    <name evidence="3" type="ORF">BAE44_0005209</name>
</gene>
<comment type="caution">
    <text evidence="3">The sequence shown here is derived from an EMBL/GenBank/DDBJ whole genome shotgun (WGS) entry which is preliminary data.</text>
</comment>
<organism evidence="3 4">
    <name type="scientific">Dichanthelium oligosanthes</name>
    <dbReference type="NCBI Taxonomy" id="888268"/>
    <lineage>
        <taxon>Eukaryota</taxon>
        <taxon>Viridiplantae</taxon>
        <taxon>Streptophyta</taxon>
        <taxon>Embryophyta</taxon>
        <taxon>Tracheophyta</taxon>
        <taxon>Spermatophyta</taxon>
        <taxon>Magnoliopsida</taxon>
        <taxon>Liliopsida</taxon>
        <taxon>Poales</taxon>
        <taxon>Poaceae</taxon>
        <taxon>PACMAD clade</taxon>
        <taxon>Panicoideae</taxon>
        <taxon>Panicodae</taxon>
        <taxon>Paniceae</taxon>
        <taxon>Dichantheliinae</taxon>
        <taxon>Dichanthelium</taxon>
    </lineage>
</organism>
<dbReference type="GO" id="GO:0006508">
    <property type="term" value="P:proteolysis"/>
    <property type="evidence" value="ECO:0007669"/>
    <property type="project" value="InterPro"/>
</dbReference>
<dbReference type="Gene3D" id="3.40.50.12670">
    <property type="match status" value="1"/>
</dbReference>
<comment type="similarity">
    <text evidence="1">Belongs to the peptidase S10 family.</text>
</comment>
<dbReference type="OrthoDB" id="1002242at2759"/>
<dbReference type="Proteomes" id="UP000095767">
    <property type="component" value="Unassembled WGS sequence"/>
</dbReference>
<keyword evidence="4" id="KW-1185">Reference proteome</keyword>
<accession>A0A1E5W8W5</accession>
<reference evidence="3 4" key="1">
    <citation type="submission" date="2016-09" db="EMBL/GenBank/DDBJ databases">
        <title>The draft genome of Dichanthelium oligosanthes: A C3 panicoid grass species.</title>
        <authorList>
            <person name="Studer A.J."/>
            <person name="Schnable J.C."/>
            <person name="Brutnell T.P."/>
        </authorList>
    </citation>
    <scope>NUCLEOTIDE SEQUENCE [LARGE SCALE GENOMIC DNA]</scope>
    <source>
        <strain evidence="4">cv. Kellogg 1175</strain>
        <tissue evidence="3">Leaf</tissue>
    </source>
</reference>
<dbReference type="InterPro" id="IPR029058">
    <property type="entry name" value="AB_hydrolase_fold"/>
</dbReference>
<dbReference type="InterPro" id="IPR033124">
    <property type="entry name" value="Ser_caboxypep_his_AS"/>
</dbReference>
<evidence type="ECO:0000256" key="2">
    <source>
        <dbReference type="ARBA" id="ARBA00023180"/>
    </source>
</evidence>
<dbReference type="InterPro" id="IPR001563">
    <property type="entry name" value="Peptidase_S10"/>
</dbReference>
<name>A0A1E5W8W5_9POAL</name>
<evidence type="ECO:0000256" key="1">
    <source>
        <dbReference type="ARBA" id="ARBA00009431"/>
    </source>
</evidence>
<evidence type="ECO:0000313" key="4">
    <source>
        <dbReference type="Proteomes" id="UP000095767"/>
    </source>
</evidence>
<evidence type="ECO:0000313" key="3">
    <source>
        <dbReference type="EMBL" id="OEL33774.1"/>
    </source>
</evidence>
<evidence type="ECO:0008006" key="5">
    <source>
        <dbReference type="Google" id="ProtNLM"/>
    </source>
</evidence>
<dbReference type="SUPFAM" id="SSF53474">
    <property type="entry name" value="alpha/beta-Hydrolases"/>
    <property type="match status" value="1"/>
</dbReference>
<sequence>LTLVTIRGAGHEVPLHRPRQGFILFQHFLQGKTMPKNGTTTL</sequence>
<proteinExistence type="inferred from homology"/>
<keyword evidence="2" id="KW-0325">Glycoprotein</keyword>
<dbReference type="Pfam" id="PF00450">
    <property type="entry name" value="Peptidase_S10"/>
    <property type="match status" value="1"/>
</dbReference>
<dbReference type="PROSITE" id="PS00560">
    <property type="entry name" value="CARBOXYPEPT_SER_HIS"/>
    <property type="match status" value="1"/>
</dbReference>
<dbReference type="AlphaFoldDB" id="A0A1E5W8W5"/>
<dbReference type="STRING" id="888268.A0A1E5W8W5"/>
<dbReference type="GO" id="GO:0004185">
    <property type="term" value="F:serine-type carboxypeptidase activity"/>
    <property type="evidence" value="ECO:0007669"/>
    <property type="project" value="InterPro"/>
</dbReference>
<protein>
    <recommendedName>
        <fullName evidence="5">Carboxypeptidase</fullName>
    </recommendedName>
</protein>
<feature type="non-terminal residue" evidence="3">
    <location>
        <position position="1"/>
    </location>
</feature>